<dbReference type="EMBL" id="JBEZLS010000003">
    <property type="protein sequence ID" value="MEU9350553.1"/>
    <property type="molecule type" value="Genomic_DNA"/>
</dbReference>
<accession>A0ABV3E083</accession>
<dbReference type="Proteomes" id="UP001551582">
    <property type="component" value="Unassembled WGS sequence"/>
</dbReference>
<keyword evidence="2" id="KW-1185">Reference proteome</keyword>
<sequence>MPEKAEDALDGSYTVVGGLIDNGGQGSGCPRLQVTGTKDEAVLAFAQNGEGEPRVITCTRAPGDEAP</sequence>
<evidence type="ECO:0000313" key="2">
    <source>
        <dbReference type="Proteomes" id="UP001551582"/>
    </source>
</evidence>
<protein>
    <submittedName>
        <fullName evidence="1">Uncharacterized protein</fullName>
    </submittedName>
</protein>
<dbReference type="RefSeq" id="WP_359977234.1">
    <property type="nucleotide sequence ID" value="NZ_JBEZLS010000003.1"/>
</dbReference>
<reference evidence="1 2" key="1">
    <citation type="submission" date="2024-06" db="EMBL/GenBank/DDBJ databases">
        <title>The Natural Products Discovery Center: Release of the First 8490 Sequenced Strains for Exploring Actinobacteria Biosynthetic Diversity.</title>
        <authorList>
            <person name="Kalkreuter E."/>
            <person name="Kautsar S.A."/>
            <person name="Yang D."/>
            <person name="Bader C.D."/>
            <person name="Teijaro C.N."/>
            <person name="Fluegel L."/>
            <person name="Davis C.M."/>
            <person name="Simpson J.R."/>
            <person name="Lauterbach L."/>
            <person name="Steele A.D."/>
            <person name="Gui C."/>
            <person name="Meng S."/>
            <person name="Li G."/>
            <person name="Viehrig K."/>
            <person name="Ye F."/>
            <person name="Su P."/>
            <person name="Kiefer A.F."/>
            <person name="Nichols A."/>
            <person name="Cepeda A.J."/>
            <person name="Yan W."/>
            <person name="Fan B."/>
            <person name="Jiang Y."/>
            <person name="Adhikari A."/>
            <person name="Zheng C.-J."/>
            <person name="Schuster L."/>
            <person name="Cowan T.M."/>
            <person name="Smanski M.J."/>
            <person name="Chevrette M.G."/>
            <person name="De Carvalho L.P.S."/>
            <person name="Shen B."/>
        </authorList>
    </citation>
    <scope>NUCLEOTIDE SEQUENCE [LARGE SCALE GENOMIC DNA]</scope>
    <source>
        <strain evidence="1 2">NPDC048274</strain>
    </source>
</reference>
<gene>
    <name evidence="1" type="ORF">AB0D65_05910</name>
</gene>
<organism evidence="1 2">
    <name type="scientific">Streptomyces griseoloalbus</name>
    <dbReference type="NCBI Taxonomy" id="67303"/>
    <lineage>
        <taxon>Bacteria</taxon>
        <taxon>Bacillati</taxon>
        <taxon>Actinomycetota</taxon>
        <taxon>Actinomycetes</taxon>
        <taxon>Kitasatosporales</taxon>
        <taxon>Streptomycetaceae</taxon>
        <taxon>Streptomyces</taxon>
    </lineage>
</organism>
<evidence type="ECO:0000313" key="1">
    <source>
        <dbReference type="EMBL" id="MEU9350553.1"/>
    </source>
</evidence>
<proteinExistence type="predicted"/>
<name>A0ABV3E083_9ACTN</name>
<comment type="caution">
    <text evidence="1">The sequence shown here is derived from an EMBL/GenBank/DDBJ whole genome shotgun (WGS) entry which is preliminary data.</text>
</comment>